<gene>
    <name evidence="2" type="ORF">DS421_19g659990</name>
</gene>
<evidence type="ECO:0000313" key="2">
    <source>
        <dbReference type="EMBL" id="QHN78278.1"/>
    </source>
</evidence>
<dbReference type="Proteomes" id="UP000464620">
    <property type="component" value="Chromosome B09"/>
</dbReference>
<protein>
    <recommendedName>
        <fullName evidence="4">Secreted protein</fullName>
    </recommendedName>
</protein>
<evidence type="ECO:0000256" key="1">
    <source>
        <dbReference type="SAM" id="SignalP"/>
    </source>
</evidence>
<dbReference type="EMBL" id="CP031001">
    <property type="protein sequence ID" value="QHN78278.1"/>
    <property type="molecule type" value="Genomic_DNA"/>
</dbReference>
<sequence>MLASTAITILLTIVVSPSSGRPSTIPFAIASNPSTHLPTFVHRFAWSSSAVGRLLARSSSVICRLLVTSIIAPSPPYSAYNSDRSVTGTISQECGGHYIPERIDKLRLRILSVAANRQVEDERFLLLMRWTSLRLKILSLIVSENGTEG</sequence>
<dbReference type="AlphaFoldDB" id="A0A6B9VDT6"/>
<evidence type="ECO:0008006" key="4">
    <source>
        <dbReference type="Google" id="ProtNLM"/>
    </source>
</evidence>
<keyword evidence="1" id="KW-0732">Signal</keyword>
<name>A0A6B9VDT6_ARAHY</name>
<evidence type="ECO:0000313" key="3">
    <source>
        <dbReference type="Proteomes" id="UP000464620"/>
    </source>
</evidence>
<accession>A0A6B9VDT6</accession>
<feature type="chain" id="PRO_5036383742" description="Secreted protein" evidence="1">
    <location>
        <begin position="21"/>
        <end position="149"/>
    </location>
</feature>
<feature type="signal peptide" evidence="1">
    <location>
        <begin position="1"/>
        <end position="20"/>
    </location>
</feature>
<proteinExistence type="predicted"/>
<dbReference type="EMBL" id="CP031001">
    <property type="protein sequence ID" value="QHN78277.1"/>
    <property type="molecule type" value="Genomic_DNA"/>
</dbReference>
<organism evidence="2 3">
    <name type="scientific">Arachis hypogaea</name>
    <name type="common">Peanut</name>
    <dbReference type="NCBI Taxonomy" id="3818"/>
    <lineage>
        <taxon>Eukaryota</taxon>
        <taxon>Viridiplantae</taxon>
        <taxon>Streptophyta</taxon>
        <taxon>Embryophyta</taxon>
        <taxon>Tracheophyta</taxon>
        <taxon>Spermatophyta</taxon>
        <taxon>Magnoliopsida</taxon>
        <taxon>eudicotyledons</taxon>
        <taxon>Gunneridae</taxon>
        <taxon>Pentapetalae</taxon>
        <taxon>rosids</taxon>
        <taxon>fabids</taxon>
        <taxon>Fabales</taxon>
        <taxon>Fabaceae</taxon>
        <taxon>Papilionoideae</taxon>
        <taxon>50 kb inversion clade</taxon>
        <taxon>dalbergioids sensu lato</taxon>
        <taxon>Dalbergieae</taxon>
        <taxon>Pterocarpus clade</taxon>
        <taxon>Arachis</taxon>
    </lineage>
</organism>
<reference evidence="2 3" key="1">
    <citation type="submission" date="2020-01" db="EMBL/GenBank/DDBJ databases">
        <title>Genome sequence of Arachis hypogaea, cultivar Shitouqi.</title>
        <authorList>
            <person name="Zhuang W."/>
            <person name="Chen H."/>
            <person name="Varshney R."/>
            <person name="Wang D."/>
            <person name="Ming R."/>
        </authorList>
    </citation>
    <scope>NUCLEOTIDE SEQUENCE [LARGE SCALE GENOMIC DNA]</scope>
    <source>
        <tissue evidence="2">Young leaf</tissue>
    </source>
</reference>